<dbReference type="InterPro" id="IPR036525">
    <property type="entry name" value="Tubulin/FtsZ_GTPase_sf"/>
</dbReference>
<keyword evidence="8" id="KW-1185">Reference proteome</keyword>
<proteinExistence type="inferred from homology"/>
<dbReference type="PANTHER" id="PTHR13391:SF0">
    <property type="entry name" value="PROTEIN MISATO HOMOLOG 1"/>
    <property type="match status" value="1"/>
</dbReference>
<feature type="domain" description="DML1/Misato tubulin" evidence="6">
    <location>
        <begin position="155"/>
        <end position="341"/>
    </location>
</feature>
<dbReference type="InterPro" id="IPR019605">
    <property type="entry name" value="Misato_II_tubulin-like"/>
</dbReference>
<dbReference type="EMBL" id="CP111015">
    <property type="protein sequence ID" value="WAR02401.1"/>
    <property type="molecule type" value="Genomic_DNA"/>
</dbReference>
<gene>
    <name evidence="7" type="ORF">MAR_008959</name>
</gene>
<dbReference type="CDD" id="cd06060">
    <property type="entry name" value="misato"/>
    <property type="match status" value="1"/>
</dbReference>
<protein>
    <submittedName>
        <fullName evidence="7">MSTO1-like protein</fullName>
    </submittedName>
</protein>
<dbReference type="Gene3D" id="3.40.50.1440">
    <property type="entry name" value="Tubulin/FtsZ, GTPase domain"/>
    <property type="match status" value="1"/>
</dbReference>
<dbReference type="PANTHER" id="PTHR13391">
    <property type="entry name" value="MITOCHONDRIAL DISTRIBUTION REGULATOR MISATO"/>
    <property type="match status" value="1"/>
</dbReference>
<evidence type="ECO:0000256" key="2">
    <source>
        <dbReference type="ARBA" id="ARBA00008507"/>
    </source>
</evidence>
<dbReference type="InterPro" id="IPR049942">
    <property type="entry name" value="DML1/Misato"/>
</dbReference>
<evidence type="ECO:0000256" key="3">
    <source>
        <dbReference type="ARBA" id="ARBA00023128"/>
    </source>
</evidence>
<dbReference type="Pfam" id="PF14881">
    <property type="entry name" value="Tubulin_3"/>
    <property type="match status" value="1"/>
</dbReference>
<evidence type="ECO:0000313" key="7">
    <source>
        <dbReference type="EMBL" id="WAR02401.1"/>
    </source>
</evidence>
<feature type="compositionally biased region" description="Acidic residues" evidence="4">
    <location>
        <begin position="114"/>
        <end position="123"/>
    </location>
</feature>
<reference evidence="7" key="1">
    <citation type="submission" date="2022-11" db="EMBL/GenBank/DDBJ databases">
        <title>Centuries of genome instability and evolution in soft-shell clam transmissible cancer (bioRxiv).</title>
        <authorList>
            <person name="Hart S.F.M."/>
            <person name="Yonemitsu M.A."/>
            <person name="Giersch R.M."/>
            <person name="Beal B.F."/>
            <person name="Arriagada G."/>
            <person name="Davis B.W."/>
            <person name="Ostrander E.A."/>
            <person name="Goff S.P."/>
            <person name="Metzger M.J."/>
        </authorList>
    </citation>
    <scope>NUCLEOTIDE SEQUENCE</scope>
    <source>
        <strain evidence="7">MELC-2E11</strain>
        <tissue evidence="7">Siphon/mantle</tissue>
    </source>
</reference>
<keyword evidence="3" id="KW-0496">Mitochondrion</keyword>
<feature type="domain" description="Misato Segment II tubulin-like" evidence="5">
    <location>
        <begin position="1"/>
        <end position="96"/>
    </location>
</feature>
<sequence>THLWNIQESSFIYDPASASEKEVNHDVLYREGQNQRRQITFTPRLVASDLKGSLKTLKQQGELYDTGTEGEEILWPGDVTMHTEEAAGKNAFLMGLDGGWSQTGSSDRHIKNESDDDDDDDKDDIEALKEKKKSEHHTQVKPSPVLGKHLNSFDDQVTVWSDFLGSHFHPKSVHVVEEYKHQDELSAFDLFPLGESVLKNYETNCDWEDRLHFFTEECDNLQGFHVLMDTHDGFGGLGTGLLKYIEDEFPGKGVLTFGFTPSGLPDDTPAARATRIINSALSYEAASSHSSLFVPASLAKGLWRVLEGPHMFPSLNYKSIPYHTSAILASAIDTMSLPYRLDTGAINLRDITHSFNLQGRKLGALNTSLPLSIFQDESLIDFLAQYTDDLNSCPWQTLTPHLKGVNPPFAQSVVLRGIKPSQVPSTSDLQKLPHFLAGLTNREEVMRNFLGEKFAGSPFAVNCLNSPMKTSIPFPHIFSDKLTKTGYVSRAKRPDDCGVESVPMMTSLQSTPELGTLIDSLYQAASKINMKKHHKYLACGMEEDDYAETLSSLMALRQCYSAHNEAI</sequence>
<feature type="non-terminal residue" evidence="7">
    <location>
        <position position="567"/>
    </location>
</feature>
<evidence type="ECO:0000256" key="1">
    <source>
        <dbReference type="ARBA" id="ARBA00004173"/>
    </source>
</evidence>
<evidence type="ECO:0000313" key="8">
    <source>
        <dbReference type="Proteomes" id="UP001164746"/>
    </source>
</evidence>
<feature type="region of interest" description="Disordered" evidence="4">
    <location>
        <begin position="102"/>
        <end position="123"/>
    </location>
</feature>
<dbReference type="Pfam" id="PF10644">
    <property type="entry name" value="Misat_Tub_SegII"/>
    <property type="match status" value="1"/>
</dbReference>
<dbReference type="Proteomes" id="UP001164746">
    <property type="component" value="Chromosome 4"/>
</dbReference>
<dbReference type="SUPFAM" id="SSF52490">
    <property type="entry name" value="Tubulin nucleotide-binding domain-like"/>
    <property type="match status" value="1"/>
</dbReference>
<evidence type="ECO:0000256" key="4">
    <source>
        <dbReference type="SAM" id="MobiDB-lite"/>
    </source>
</evidence>
<organism evidence="7 8">
    <name type="scientific">Mya arenaria</name>
    <name type="common">Soft-shell clam</name>
    <dbReference type="NCBI Taxonomy" id="6604"/>
    <lineage>
        <taxon>Eukaryota</taxon>
        <taxon>Metazoa</taxon>
        <taxon>Spiralia</taxon>
        <taxon>Lophotrochozoa</taxon>
        <taxon>Mollusca</taxon>
        <taxon>Bivalvia</taxon>
        <taxon>Autobranchia</taxon>
        <taxon>Heteroconchia</taxon>
        <taxon>Euheterodonta</taxon>
        <taxon>Imparidentia</taxon>
        <taxon>Neoheterodontei</taxon>
        <taxon>Myida</taxon>
        <taxon>Myoidea</taxon>
        <taxon>Myidae</taxon>
        <taxon>Mya</taxon>
    </lineage>
</organism>
<comment type="similarity">
    <text evidence="2">Belongs to the misato family.</text>
</comment>
<evidence type="ECO:0000259" key="5">
    <source>
        <dbReference type="Pfam" id="PF10644"/>
    </source>
</evidence>
<comment type="subcellular location">
    <subcellularLocation>
        <location evidence="1">Mitochondrion</location>
    </subcellularLocation>
</comment>
<evidence type="ECO:0000259" key="6">
    <source>
        <dbReference type="Pfam" id="PF14881"/>
    </source>
</evidence>
<name>A0ABY7E1L2_MYAAR</name>
<dbReference type="InterPro" id="IPR029209">
    <property type="entry name" value="DML1/Misato_tubulin"/>
</dbReference>
<accession>A0ABY7E1L2</accession>